<dbReference type="InterPro" id="IPR036770">
    <property type="entry name" value="Ankyrin_rpt-contain_sf"/>
</dbReference>
<proteinExistence type="predicted"/>
<protein>
    <submittedName>
        <fullName evidence="1">Chromosome segregation ATPase</fullName>
    </submittedName>
</protein>
<accession>V6TEU5</accession>
<organism evidence="1 2">
    <name type="scientific">Giardia intestinalis</name>
    <name type="common">Giardia lamblia</name>
    <dbReference type="NCBI Taxonomy" id="5741"/>
    <lineage>
        <taxon>Eukaryota</taxon>
        <taxon>Metamonada</taxon>
        <taxon>Diplomonadida</taxon>
        <taxon>Hexamitidae</taxon>
        <taxon>Giardiinae</taxon>
        <taxon>Giardia</taxon>
    </lineage>
</organism>
<reference evidence="2" key="1">
    <citation type="submission" date="2012-02" db="EMBL/GenBank/DDBJ databases">
        <title>Genome sequencing of Giardia lamblia Genotypes A2 and B isolates (DH and GS) and comparative analysis with the genomes of Genotypes A1 and E (WB and Pig).</title>
        <authorList>
            <person name="Adam R."/>
            <person name="Dahlstrom E."/>
            <person name="Martens C."/>
            <person name="Bruno D."/>
            <person name="Barbian K."/>
            <person name="Porcella S.F."/>
            <person name="Nash T."/>
        </authorList>
    </citation>
    <scope>NUCLEOTIDE SEQUENCE</scope>
    <source>
        <strain evidence="2">DH</strain>
    </source>
</reference>
<dbReference type="AlphaFoldDB" id="V6TEU5"/>
<evidence type="ECO:0000313" key="1">
    <source>
        <dbReference type="EMBL" id="ESU37271.1"/>
    </source>
</evidence>
<dbReference type="InterPro" id="IPR002110">
    <property type="entry name" value="Ankyrin_rpt"/>
</dbReference>
<dbReference type="Pfam" id="PF12796">
    <property type="entry name" value="Ank_2"/>
    <property type="match status" value="1"/>
</dbReference>
<dbReference type="Proteomes" id="UP000018320">
    <property type="component" value="Unassembled WGS sequence"/>
</dbReference>
<sequence>MHYAVDNNHVECVKLLLFAEEDVPNAKGQRCLAIAKMKYFRECVQLLSQELSRP</sequence>
<dbReference type="VEuPathDB" id="GiardiaDB:DHA2_154468"/>
<dbReference type="SUPFAM" id="SSF48403">
    <property type="entry name" value="Ankyrin repeat"/>
    <property type="match status" value="1"/>
</dbReference>
<dbReference type="EMBL" id="AHGT01000030">
    <property type="protein sequence ID" value="ESU37271.1"/>
    <property type="molecule type" value="Genomic_DNA"/>
</dbReference>
<evidence type="ECO:0000313" key="2">
    <source>
        <dbReference type="Proteomes" id="UP000018320"/>
    </source>
</evidence>
<dbReference type="Gene3D" id="1.25.40.20">
    <property type="entry name" value="Ankyrin repeat-containing domain"/>
    <property type="match status" value="1"/>
</dbReference>
<comment type="caution">
    <text evidence="1">The sequence shown here is derived from an EMBL/GenBank/DDBJ whole genome shotgun (WGS) entry which is preliminary data.</text>
</comment>
<name>V6TEU5_GIAIN</name>
<reference evidence="1 2" key="2">
    <citation type="journal article" date="2013" name="Genome Biol. Evol.">
        <title>Genome sequencing of Giardia lamblia genotypes A2 and B isolates (DH and GS) and comparative analysis with the genomes of genotypes A1 and E (WB and Pig).</title>
        <authorList>
            <person name="Adam R.D."/>
            <person name="Dahlstrom E.W."/>
            <person name="Martens C.A."/>
            <person name="Bruno D.P."/>
            <person name="Barbian K.D."/>
            <person name="Ricklefs S.M."/>
            <person name="Hernandez M.M."/>
            <person name="Narla N.P."/>
            <person name="Patel R.B."/>
            <person name="Porcella S.F."/>
            <person name="Nash T.E."/>
        </authorList>
    </citation>
    <scope>NUCLEOTIDE SEQUENCE [LARGE SCALE GENOMIC DNA]</scope>
    <source>
        <strain evidence="1 2">DH</strain>
    </source>
</reference>
<gene>
    <name evidence="1" type="ORF">DHA2_154468</name>
</gene>